<evidence type="ECO:0000313" key="10">
    <source>
        <dbReference type="Proteomes" id="UP000805614"/>
    </source>
</evidence>
<evidence type="ECO:0000313" key="9">
    <source>
        <dbReference type="EMBL" id="MBC6469082.1"/>
    </source>
</evidence>
<dbReference type="EC" id="7.1.1.-" evidence="7"/>
<comment type="subcellular location">
    <subcellularLocation>
        <location evidence="7">Cell membrane</location>
        <topology evidence="7">Multi-pass membrane protein</topology>
    </subcellularLocation>
    <subcellularLocation>
        <location evidence="1">Membrane</location>
    </subcellularLocation>
</comment>
<dbReference type="Gene3D" id="1.20.58.1610">
    <property type="entry name" value="NADH:ubiquinone/plastoquinone oxidoreductase, chain 3"/>
    <property type="match status" value="1"/>
</dbReference>
<dbReference type="InterPro" id="IPR000440">
    <property type="entry name" value="NADH_UbQ/plastoQ_OxRdtase_su3"/>
</dbReference>
<organism evidence="9 10">
    <name type="scientific">Actinomadura alba</name>
    <dbReference type="NCBI Taxonomy" id="406431"/>
    <lineage>
        <taxon>Bacteria</taxon>
        <taxon>Bacillati</taxon>
        <taxon>Actinomycetota</taxon>
        <taxon>Actinomycetes</taxon>
        <taxon>Streptosporangiales</taxon>
        <taxon>Thermomonosporaceae</taxon>
        <taxon>Actinomadura</taxon>
    </lineage>
</organism>
<dbReference type="Pfam" id="PF00507">
    <property type="entry name" value="Oxidored_q4"/>
    <property type="match status" value="1"/>
</dbReference>
<feature type="transmembrane region" description="Helical" evidence="8">
    <location>
        <begin position="20"/>
        <end position="43"/>
    </location>
</feature>
<evidence type="ECO:0000256" key="7">
    <source>
        <dbReference type="RuleBase" id="RU003639"/>
    </source>
</evidence>
<comment type="function">
    <text evidence="7">NDH-1 shuttles electrons from NADH, via FMN and iron-sulfur (Fe-S) centers, to quinones in the respiratory chain.</text>
</comment>
<evidence type="ECO:0000256" key="3">
    <source>
        <dbReference type="ARBA" id="ARBA00022448"/>
    </source>
</evidence>
<evidence type="ECO:0000256" key="6">
    <source>
        <dbReference type="ARBA" id="ARBA00023136"/>
    </source>
</evidence>
<dbReference type="InterPro" id="IPR038430">
    <property type="entry name" value="NDAH_ubi_oxred_su3_sf"/>
</dbReference>
<comment type="similarity">
    <text evidence="2 7">Belongs to the complex I subunit 3 family.</text>
</comment>
<proteinExistence type="inferred from homology"/>
<keyword evidence="4 7" id="KW-0812">Transmembrane</keyword>
<evidence type="ECO:0000256" key="2">
    <source>
        <dbReference type="ARBA" id="ARBA00008472"/>
    </source>
</evidence>
<keyword evidence="7" id="KW-0874">Quinone</keyword>
<keyword evidence="5 8" id="KW-1133">Transmembrane helix</keyword>
<sequence length="140" mass="15399">MGGLRDTLVLNGFREAGVQGYFSSYLVVGVLFLIGGAIVAGALSANRMLRPHRPTPEKLSTYECGVDPVGEGWAQSYVRYYVFAYLYVVFAVDAVFLFPWATVFAAPGYGMLTLGEMFLFLGFLATGLVYAWRKGVLTWV</sequence>
<evidence type="ECO:0000256" key="8">
    <source>
        <dbReference type="SAM" id="Phobius"/>
    </source>
</evidence>
<feature type="transmembrane region" description="Helical" evidence="8">
    <location>
        <begin position="109"/>
        <end position="132"/>
    </location>
</feature>
<evidence type="ECO:0000256" key="5">
    <source>
        <dbReference type="ARBA" id="ARBA00022989"/>
    </source>
</evidence>
<evidence type="ECO:0000256" key="4">
    <source>
        <dbReference type="ARBA" id="ARBA00022692"/>
    </source>
</evidence>
<keyword evidence="7" id="KW-0520">NAD</keyword>
<keyword evidence="10" id="KW-1185">Reference proteome</keyword>
<comment type="caution">
    <text evidence="9">The sequence shown here is derived from an EMBL/GenBank/DDBJ whole genome shotgun (WGS) entry which is preliminary data.</text>
</comment>
<gene>
    <name evidence="9" type="ORF">HKK74_26820</name>
</gene>
<protein>
    <recommendedName>
        <fullName evidence="7">NADH-quinone oxidoreductase subunit</fullName>
        <ecNumber evidence="7">7.1.1.-</ecNumber>
    </recommendedName>
</protein>
<accession>A0ABR7LW79</accession>
<dbReference type="PANTHER" id="PTHR11058:SF9">
    <property type="entry name" value="NADH-UBIQUINONE OXIDOREDUCTASE CHAIN 3"/>
    <property type="match status" value="1"/>
</dbReference>
<reference evidence="9 10" key="1">
    <citation type="submission" date="2020-06" db="EMBL/GenBank/DDBJ databases">
        <title>Actinomadura xiongansis sp. nov., isolated from soil of Baiyangdian.</title>
        <authorList>
            <person name="Zhang X."/>
        </authorList>
    </citation>
    <scope>NUCLEOTIDE SEQUENCE [LARGE SCALE GENOMIC DNA]</scope>
    <source>
        <strain evidence="9 10">HBUM206468</strain>
    </source>
</reference>
<evidence type="ECO:0000256" key="1">
    <source>
        <dbReference type="ARBA" id="ARBA00004370"/>
    </source>
</evidence>
<feature type="transmembrane region" description="Helical" evidence="8">
    <location>
        <begin position="80"/>
        <end position="103"/>
    </location>
</feature>
<dbReference type="Proteomes" id="UP000805614">
    <property type="component" value="Unassembled WGS sequence"/>
</dbReference>
<keyword evidence="6 8" id="KW-0472">Membrane</keyword>
<keyword evidence="3" id="KW-0813">Transport</keyword>
<dbReference type="PANTHER" id="PTHR11058">
    <property type="entry name" value="NADH-UBIQUINONE OXIDOREDUCTASE CHAIN 3"/>
    <property type="match status" value="1"/>
</dbReference>
<name>A0ABR7LW79_9ACTN</name>
<dbReference type="EMBL" id="JABVEC010000023">
    <property type="protein sequence ID" value="MBC6469082.1"/>
    <property type="molecule type" value="Genomic_DNA"/>
</dbReference>
<comment type="catalytic activity">
    <reaction evidence="7">
        <text>a quinone + NADH + 5 H(+)(in) = a quinol + NAD(+) + 4 H(+)(out)</text>
        <dbReference type="Rhea" id="RHEA:57888"/>
        <dbReference type="ChEBI" id="CHEBI:15378"/>
        <dbReference type="ChEBI" id="CHEBI:24646"/>
        <dbReference type="ChEBI" id="CHEBI:57540"/>
        <dbReference type="ChEBI" id="CHEBI:57945"/>
        <dbReference type="ChEBI" id="CHEBI:132124"/>
    </reaction>
</comment>